<evidence type="ECO:0000256" key="7">
    <source>
        <dbReference type="ARBA" id="ARBA00022833"/>
    </source>
</evidence>
<dbReference type="InterPro" id="IPR003788">
    <property type="entry name" value="NDUFAF7"/>
</dbReference>
<feature type="region of interest" description="Disordered" evidence="12">
    <location>
        <begin position="1"/>
        <end position="30"/>
    </location>
</feature>
<comment type="subcellular location">
    <subcellularLocation>
        <location evidence="2">Mitochondrion</location>
    </subcellularLocation>
</comment>
<dbReference type="GO" id="GO:0035243">
    <property type="term" value="F:protein-arginine omega-N symmetric methyltransferase activity"/>
    <property type="evidence" value="ECO:0007669"/>
    <property type="project" value="TreeGrafter"/>
</dbReference>
<dbReference type="GO" id="GO:0046872">
    <property type="term" value="F:metal ion binding"/>
    <property type="evidence" value="ECO:0007669"/>
    <property type="project" value="UniProtKB-KW"/>
</dbReference>
<dbReference type="InterPro" id="IPR029063">
    <property type="entry name" value="SAM-dependent_MTases_sf"/>
</dbReference>
<dbReference type="CDD" id="cd16833">
    <property type="entry name" value="YfiH"/>
    <property type="match status" value="1"/>
</dbReference>
<dbReference type="GO" id="GO:0005739">
    <property type="term" value="C:mitochondrion"/>
    <property type="evidence" value="ECO:0007669"/>
    <property type="project" value="UniProtKB-SubCell"/>
</dbReference>
<accession>A0A3B0TJN9</accession>
<comment type="catalytic activity">
    <reaction evidence="1">
        <text>inosine + phosphate = alpha-D-ribose 1-phosphate + hypoxanthine</text>
        <dbReference type="Rhea" id="RHEA:27646"/>
        <dbReference type="ChEBI" id="CHEBI:17368"/>
        <dbReference type="ChEBI" id="CHEBI:17596"/>
        <dbReference type="ChEBI" id="CHEBI:43474"/>
        <dbReference type="ChEBI" id="CHEBI:57720"/>
        <dbReference type="EC" id="2.4.2.1"/>
    </reaction>
    <physiologicalReaction direction="left-to-right" evidence="1">
        <dbReference type="Rhea" id="RHEA:27647"/>
    </physiologicalReaction>
</comment>
<keyword evidence="6" id="KW-0479">Metal-binding</keyword>
<evidence type="ECO:0000256" key="9">
    <source>
        <dbReference type="ARBA" id="ARBA00047989"/>
    </source>
</evidence>
<dbReference type="AlphaFoldDB" id="A0A3B0TJN9"/>
<evidence type="ECO:0000313" key="13">
    <source>
        <dbReference type="EMBL" id="VAW14682.1"/>
    </source>
</evidence>
<dbReference type="InterPro" id="IPR003730">
    <property type="entry name" value="Cu_polyphenol_OxRdtase"/>
</dbReference>
<keyword evidence="4 13" id="KW-0489">Methyltransferase</keyword>
<evidence type="ECO:0000256" key="1">
    <source>
        <dbReference type="ARBA" id="ARBA00000553"/>
    </source>
</evidence>
<comment type="catalytic activity">
    <reaction evidence="10">
        <text>adenosine + phosphate = alpha-D-ribose 1-phosphate + adenine</text>
        <dbReference type="Rhea" id="RHEA:27642"/>
        <dbReference type="ChEBI" id="CHEBI:16335"/>
        <dbReference type="ChEBI" id="CHEBI:16708"/>
        <dbReference type="ChEBI" id="CHEBI:43474"/>
        <dbReference type="ChEBI" id="CHEBI:57720"/>
        <dbReference type="EC" id="2.4.2.1"/>
    </reaction>
    <physiologicalReaction direction="left-to-right" evidence="10">
        <dbReference type="Rhea" id="RHEA:27643"/>
    </physiologicalReaction>
</comment>
<evidence type="ECO:0000256" key="3">
    <source>
        <dbReference type="ARBA" id="ARBA00007353"/>
    </source>
</evidence>
<dbReference type="PANTHER" id="PTHR12049">
    <property type="entry name" value="PROTEIN ARGININE METHYLTRANSFERASE NDUFAF7, MITOCHONDRIAL"/>
    <property type="match status" value="1"/>
</dbReference>
<protein>
    <submittedName>
        <fullName evidence="13">SAM-dependent methyltransferase, MidA</fullName>
    </submittedName>
</protein>
<evidence type="ECO:0000256" key="2">
    <source>
        <dbReference type="ARBA" id="ARBA00004173"/>
    </source>
</evidence>
<dbReference type="InterPro" id="IPR011324">
    <property type="entry name" value="Cytotoxic_necrot_fac-like_cat"/>
</dbReference>
<dbReference type="InterPro" id="IPR038371">
    <property type="entry name" value="Cu_polyphenol_OxRdtase_sf"/>
</dbReference>
<evidence type="ECO:0000256" key="5">
    <source>
        <dbReference type="ARBA" id="ARBA00022679"/>
    </source>
</evidence>
<dbReference type="InterPro" id="IPR038375">
    <property type="entry name" value="NDUFAF7_sf"/>
</dbReference>
<evidence type="ECO:0000256" key="10">
    <source>
        <dbReference type="ARBA" id="ARBA00048968"/>
    </source>
</evidence>
<dbReference type="EMBL" id="UOEO01000015">
    <property type="protein sequence ID" value="VAW14682.1"/>
    <property type="molecule type" value="Genomic_DNA"/>
</dbReference>
<evidence type="ECO:0000256" key="4">
    <source>
        <dbReference type="ARBA" id="ARBA00022603"/>
    </source>
</evidence>
<dbReference type="GO" id="GO:0017061">
    <property type="term" value="F:S-methyl-5-thioadenosine phosphorylase activity"/>
    <property type="evidence" value="ECO:0007669"/>
    <property type="project" value="UniProtKB-EC"/>
</dbReference>
<gene>
    <name evidence="13" type="ORF">MNBD_ALPHA12-8</name>
</gene>
<dbReference type="GO" id="GO:0032259">
    <property type="term" value="P:methylation"/>
    <property type="evidence" value="ECO:0007669"/>
    <property type="project" value="UniProtKB-KW"/>
</dbReference>
<keyword evidence="5 13" id="KW-0808">Transferase</keyword>
<evidence type="ECO:0000256" key="8">
    <source>
        <dbReference type="ARBA" id="ARBA00023128"/>
    </source>
</evidence>
<comment type="catalytic activity">
    <reaction evidence="11">
        <text>S-methyl-5'-thioadenosine + phosphate = 5-(methylsulfanyl)-alpha-D-ribose 1-phosphate + adenine</text>
        <dbReference type="Rhea" id="RHEA:11852"/>
        <dbReference type="ChEBI" id="CHEBI:16708"/>
        <dbReference type="ChEBI" id="CHEBI:17509"/>
        <dbReference type="ChEBI" id="CHEBI:43474"/>
        <dbReference type="ChEBI" id="CHEBI:58533"/>
        <dbReference type="EC" id="2.4.2.28"/>
    </reaction>
    <physiologicalReaction direction="left-to-right" evidence="11">
        <dbReference type="Rhea" id="RHEA:11853"/>
    </physiologicalReaction>
</comment>
<keyword evidence="7" id="KW-0862">Zinc</keyword>
<organism evidence="13">
    <name type="scientific">hydrothermal vent metagenome</name>
    <dbReference type="NCBI Taxonomy" id="652676"/>
    <lineage>
        <taxon>unclassified sequences</taxon>
        <taxon>metagenomes</taxon>
        <taxon>ecological metagenomes</taxon>
    </lineage>
</organism>
<feature type="compositionally biased region" description="Basic and acidic residues" evidence="12">
    <location>
        <begin position="8"/>
        <end position="18"/>
    </location>
</feature>
<evidence type="ECO:0000256" key="12">
    <source>
        <dbReference type="SAM" id="MobiDB-lite"/>
    </source>
</evidence>
<keyword evidence="8" id="KW-0496">Mitochondrion</keyword>
<proteinExistence type="inferred from homology"/>
<dbReference type="Gene3D" id="3.40.50.12710">
    <property type="match status" value="1"/>
</dbReference>
<name>A0A3B0TJN9_9ZZZZ</name>
<comment type="similarity">
    <text evidence="3">Belongs to the purine nucleoside phosphorylase YfiH/LACC1 family.</text>
</comment>
<sequence>MTPRNKVKTRDRVADKNKLKSGGQENTSPARLSLGDEIRLQIKTHGPISLATYMSLCLTHPQKGYYKTADPLGASGDFITAPEISQMFGEMLGAWVLLQWHILGTPDHFDLVELGPGRGTLIADAIRVIAHDPKALGACNIVLLETNPVLIELQRQKLAPLTPRWITEIAEINKTGGDNRPLIILANEFFDALPIRQFQFQDTNWHEREIGLKDNKLVWGLSPTPLPASILPTGTTNPSEGEIREVSPLGQKTIASLAQILNSNSGAMLIVDYGYEQTRAGNSFQAVSSHKYADPLADPGQSDLTAHVDFAALIRAAENQGARAYLSGSQKSFLSEMGIKQRAEKLIQSNPERADSIKTDLERLIDPSQMGELFKTMTIYGVPDQAPFEICAPLSETSGISHGFFGRRGGCSGGEFSSLNTSLASDDQRNNVMRNRAIAMNSLKLEPKNLVTMSQVHSSRVVEIGPGHDPKNRPEADGMVTKQTGVALGVLAADCTPVLFADQRAKIIGVCHAGWRGALAGIVGNTVEAMVQMGAARENIIAAIGPTIWPQDYQVGPKFTEEFLKLYPDGGQYIVFPDKTASEHFDLPGFVLDQLRLAGIKNPVTVGASTYQHPELYFSHRFATHQNRKTGRQIAIIALNG</sequence>
<evidence type="ECO:0000256" key="6">
    <source>
        <dbReference type="ARBA" id="ARBA00022723"/>
    </source>
</evidence>
<comment type="catalytic activity">
    <reaction evidence="9">
        <text>adenosine + H2O + H(+) = inosine + NH4(+)</text>
        <dbReference type="Rhea" id="RHEA:24408"/>
        <dbReference type="ChEBI" id="CHEBI:15377"/>
        <dbReference type="ChEBI" id="CHEBI:15378"/>
        <dbReference type="ChEBI" id="CHEBI:16335"/>
        <dbReference type="ChEBI" id="CHEBI:17596"/>
        <dbReference type="ChEBI" id="CHEBI:28938"/>
        <dbReference type="EC" id="3.5.4.4"/>
    </reaction>
    <physiologicalReaction direction="left-to-right" evidence="9">
        <dbReference type="Rhea" id="RHEA:24409"/>
    </physiologicalReaction>
</comment>
<evidence type="ECO:0000256" key="11">
    <source>
        <dbReference type="ARBA" id="ARBA00049893"/>
    </source>
</evidence>
<dbReference type="Pfam" id="PF02578">
    <property type="entry name" value="Cu-oxidase_4"/>
    <property type="match status" value="1"/>
</dbReference>
<dbReference type="PANTHER" id="PTHR12049:SF7">
    <property type="entry name" value="PROTEIN ARGININE METHYLTRANSFERASE NDUFAF7, MITOCHONDRIAL"/>
    <property type="match status" value="1"/>
</dbReference>
<reference evidence="13" key="1">
    <citation type="submission" date="2018-06" db="EMBL/GenBank/DDBJ databases">
        <authorList>
            <person name="Zhirakovskaya E."/>
        </authorList>
    </citation>
    <scope>NUCLEOTIDE SEQUENCE</scope>
</reference>
<dbReference type="Pfam" id="PF02636">
    <property type="entry name" value="Methyltransf_28"/>
    <property type="match status" value="1"/>
</dbReference>
<dbReference type="Gene3D" id="3.60.140.10">
    <property type="entry name" value="CNF1/YfiH-like putative cysteine hydrolases"/>
    <property type="match status" value="1"/>
</dbReference>
<dbReference type="SUPFAM" id="SSF53335">
    <property type="entry name" value="S-adenosyl-L-methionine-dependent methyltransferases"/>
    <property type="match status" value="1"/>
</dbReference>
<dbReference type="NCBIfam" id="TIGR00726">
    <property type="entry name" value="peptidoglycan editing factor PgeF"/>
    <property type="match status" value="1"/>
</dbReference>
<dbReference type="SUPFAM" id="SSF64438">
    <property type="entry name" value="CNF1/YfiH-like putative cysteine hydrolases"/>
    <property type="match status" value="1"/>
</dbReference>